<dbReference type="AlphaFoldDB" id="A0AAV6YZX6"/>
<organism evidence="1 2">
    <name type="scientific">Engystomops pustulosus</name>
    <name type="common">Tungara frog</name>
    <name type="synonym">Physalaemus pustulosus</name>
    <dbReference type="NCBI Taxonomy" id="76066"/>
    <lineage>
        <taxon>Eukaryota</taxon>
        <taxon>Metazoa</taxon>
        <taxon>Chordata</taxon>
        <taxon>Craniata</taxon>
        <taxon>Vertebrata</taxon>
        <taxon>Euteleostomi</taxon>
        <taxon>Amphibia</taxon>
        <taxon>Batrachia</taxon>
        <taxon>Anura</taxon>
        <taxon>Neobatrachia</taxon>
        <taxon>Hyloidea</taxon>
        <taxon>Leptodactylidae</taxon>
        <taxon>Leiuperinae</taxon>
        <taxon>Engystomops</taxon>
    </lineage>
</organism>
<accession>A0AAV6YZX6</accession>
<name>A0AAV6YZX6_ENGPU</name>
<reference evidence="1" key="1">
    <citation type="thesis" date="2020" institute="ProQuest LLC" country="789 East Eisenhower Parkway, Ann Arbor, MI, USA">
        <title>Comparative Genomics and Chromosome Evolution.</title>
        <authorList>
            <person name="Mudd A.B."/>
        </authorList>
    </citation>
    <scope>NUCLEOTIDE SEQUENCE</scope>
    <source>
        <strain evidence="1">237g6f4</strain>
        <tissue evidence="1">Blood</tissue>
    </source>
</reference>
<keyword evidence="2" id="KW-1185">Reference proteome</keyword>
<evidence type="ECO:0000313" key="2">
    <source>
        <dbReference type="Proteomes" id="UP000824782"/>
    </source>
</evidence>
<proteinExistence type="predicted"/>
<dbReference type="EMBL" id="WNYA01004305">
    <property type="protein sequence ID" value="KAG8542874.1"/>
    <property type="molecule type" value="Genomic_DNA"/>
</dbReference>
<protein>
    <submittedName>
        <fullName evidence="1">Uncharacterized protein</fullName>
    </submittedName>
</protein>
<evidence type="ECO:0000313" key="1">
    <source>
        <dbReference type="EMBL" id="KAG8542874.1"/>
    </source>
</evidence>
<comment type="caution">
    <text evidence="1">The sequence shown here is derived from an EMBL/GenBank/DDBJ whole genome shotgun (WGS) entry which is preliminary data.</text>
</comment>
<dbReference type="Proteomes" id="UP000824782">
    <property type="component" value="Unassembled WGS sequence"/>
</dbReference>
<gene>
    <name evidence="1" type="ORF">GDO81_025934</name>
</gene>
<sequence>MLWEDIKSCRYIGARGRSAKILKCTCLHFFSIQVSKSFLVWWVMGIAHCVWDYPYGCHLFGTRSPDFWGFHILTATSLGPVYTVRTPFCKICAFLDFQAENQTLNPLP</sequence>